<name>A0A2S9YD04_9BACT</name>
<sequence length="143" mass="15529">MRARVRSLPPAVCALLLALALTVSACSKDELVNETIDEVTELTNEMVSMIREGEDKKAAVAEARALFESRKAELEPKMLAVTEVRGFQVSDEAVTKISEGLRENSNNMSLVQLDLVMAAAKDPELDAALKELVAAHTALLHLK</sequence>
<organism evidence="2 3">
    <name type="scientific">Enhygromyxa salina</name>
    <dbReference type="NCBI Taxonomy" id="215803"/>
    <lineage>
        <taxon>Bacteria</taxon>
        <taxon>Pseudomonadati</taxon>
        <taxon>Myxococcota</taxon>
        <taxon>Polyangia</taxon>
        <taxon>Nannocystales</taxon>
        <taxon>Nannocystaceae</taxon>
        <taxon>Enhygromyxa</taxon>
    </lineage>
</organism>
<dbReference type="Proteomes" id="UP000237968">
    <property type="component" value="Unassembled WGS sequence"/>
</dbReference>
<accession>A0A2S9YD04</accession>
<evidence type="ECO:0008006" key="4">
    <source>
        <dbReference type="Google" id="ProtNLM"/>
    </source>
</evidence>
<keyword evidence="3" id="KW-1185">Reference proteome</keyword>
<dbReference type="RefSeq" id="WP_146155524.1">
    <property type="nucleotide sequence ID" value="NZ_PVNK01000108.1"/>
</dbReference>
<dbReference type="PROSITE" id="PS51257">
    <property type="entry name" value="PROKAR_LIPOPROTEIN"/>
    <property type="match status" value="1"/>
</dbReference>
<feature type="signal peptide" evidence="1">
    <location>
        <begin position="1"/>
        <end position="25"/>
    </location>
</feature>
<comment type="caution">
    <text evidence="2">The sequence shown here is derived from an EMBL/GenBank/DDBJ whole genome shotgun (WGS) entry which is preliminary data.</text>
</comment>
<evidence type="ECO:0000313" key="2">
    <source>
        <dbReference type="EMBL" id="PRQ02997.1"/>
    </source>
</evidence>
<proteinExistence type="predicted"/>
<dbReference type="AlphaFoldDB" id="A0A2S9YD04"/>
<keyword evidence="1" id="KW-0732">Signal</keyword>
<gene>
    <name evidence="2" type="ORF">ENSA5_19360</name>
</gene>
<evidence type="ECO:0000313" key="3">
    <source>
        <dbReference type="Proteomes" id="UP000237968"/>
    </source>
</evidence>
<protein>
    <recommendedName>
        <fullName evidence="4">Lipoprotein</fullName>
    </recommendedName>
</protein>
<reference evidence="2 3" key="1">
    <citation type="submission" date="2018-03" db="EMBL/GenBank/DDBJ databases">
        <title>Draft Genome Sequences of the Obligatory Marine Myxobacteria Enhygromyxa salina SWB005.</title>
        <authorList>
            <person name="Poehlein A."/>
            <person name="Moghaddam J.A."/>
            <person name="Harms H."/>
            <person name="Alanjari M."/>
            <person name="Koenig G.M."/>
            <person name="Daniel R."/>
            <person name="Schaeberle T.F."/>
        </authorList>
    </citation>
    <scope>NUCLEOTIDE SEQUENCE [LARGE SCALE GENOMIC DNA]</scope>
    <source>
        <strain evidence="2 3">SWB005</strain>
    </source>
</reference>
<feature type="chain" id="PRO_5015467075" description="Lipoprotein" evidence="1">
    <location>
        <begin position="26"/>
        <end position="143"/>
    </location>
</feature>
<dbReference type="EMBL" id="PVNK01000108">
    <property type="protein sequence ID" value="PRQ02997.1"/>
    <property type="molecule type" value="Genomic_DNA"/>
</dbReference>
<evidence type="ECO:0000256" key="1">
    <source>
        <dbReference type="SAM" id="SignalP"/>
    </source>
</evidence>